<dbReference type="GO" id="GO:0007155">
    <property type="term" value="P:cell adhesion"/>
    <property type="evidence" value="ECO:0007669"/>
    <property type="project" value="InterPro"/>
</dbReference>
<name>A0A418JG54_STAHY</name>
<feature type="domain" description="Fibrinogen-binding" evidence="9">
    <location>
        <begin position="314"/>
        <end position="456"/>
    </location>
</feature>
<reference evidence="11 12" key="1">
    <citation type="journal article" date="2016" name="Front. Microbiol.">
        <title>Comprehensive Phylogenetic Analysis of Bovine Non-aureus Staphylococci Species Based on Whole-Genome Sequencing.</title>
        <authorList>
            <person name="Naushad S."/>
            <person name="Barkema H.W."/>
            <person name="Luby C."/>
            <person name="Condas L.A."/>
            <person name="Nobrega D.B."/>
            <person name="Carson D.A."/>
            <person name="De Buck J."/>
        </authorList>
    </citation>
    <scope>NUCLEOTIDE SEQUENCE [LARGE SCALE GENOMIC DNA]</scope>
    <source>
        <strain evidence="11 12">SNUC 5959</strain>
    </source>
</reference>
<keyword evidence="7" id="KW-1133">Transmembrane helix</keyword>
<protein>
    <submittedName>
        <fullName evidence="11">YSIRK-type signal peptide-containing protein</fullName>
    </submittedName>
</protein>
<dbReference type="AlphaFoldDB" id="A0A418JG54"/>
<keyword evidence="2" id="KW-0134">Cell wall</keyword>
<evidence type="ECO:0000256" key="5">
    <source>
        <dbReference type="ARBA" id="ARBA00023088"/>
    </source>
</evidence>
<evidence type="ECO:0000256" key="7">
    <source>
        <dbReference type="SAM" id="Phobius"/>
    </source>
</evidence>
<dbReference type="Pfam" id="PF04650">
    <property type="entry name" value="YSIRK_signal"/>
    <property type="match status" value="1"/>
</dbReference>
<feature type="compositionally biased region" description="Basic and acidic residues" evidence="6">
    <location>
        <begin position="608"/>
        <end position="621"/>
    </location>
</feature>
<accession>A0A418JG54</accession>
<dbReference type="Pfam" id="PF17961">
    <property type="entry name" value="Big_8"/>
    <property type="match status" value="1"/>
</dbReference>
<dbReference type="InterPro" id="IPR011266">
    <property type="entry name" value="Adhesin_Fg-bd_dom_2"/>
</dbReference>
<comment type="caution">
    <text evidence="11">The sequence shown here is derived from an EMBL/GenBank/DDBJ whole genome shotgun (WGS) entry which is preliminary data.</text>
</comment>
<dbReference type="EMBL" id="QXVO01000065">
    <property type="protein sequence ID" value="RIO42596.1"/>
    <property type="molecule type" value="Genomic_DNA"/>
</dbReference>
<evidence type="ECO:0000313" key="11">
    <source>
        <dbReference type="EMBL" id="RIO42596.1"/>
    </source>
</evidence>
<dbReference type="Gene3D" id="2.60.40.1290">
    <property type="match status" value="1"/>
</dbReference>
<evidence type="ECO:0000259" key="10">
    <source>
        <dbReference type="Pfam" id="PF17961"/>
    </source>
</evidence>
<feature type="transmembrane region" description="Helical" evidence="7">
    <location>
        <begin position="757"/>
        <end position="774"/>
    </location>
</feature>
<evidence type="ECO:0000256" key="3">
    <source>
        <dbReference type="ARBA" id="ARBA00022525"/>
    </source>
</evidence>
<sequence>MKLIQKSKKTETNTMNNTQRYGIRKYKIGAASIALGTVVVIGMSESNEAAASEYHTSQVTTSAQYVAHHVEEVSTSAQVTAYKENATNNEVQKYVKNTSTHQAHNNEHLKQYGTDQQRVTPIVKPETKVTTAVEPKVIAAPQSTKVVESQKEAHHHIKGTDVTEKVTVVESKIEGHEGKKNITPHNAERVTLKYKWKFDNSIKAGDHFHFTISNNVDTRGVAFKKKVPEIKDKQNVVARGEVLENNKIRYTFTDYVNYKKDINAELSLNLYFNPVTVPNRSRQTVVATLGKVETKETFDVNYLDGVHDRTGSGVKVNGRIHRLDKDNRIFTHIAYINPDKKHLNAVDVVGYFRKGGTHVSRPKNVQIYEYVGKHPLAQSVYADFNVDDYKEVTKNVNLIVQENGQYKATLGNLNGKTYVIRFDGQYHENANDLSFATELTGHHLVNGYYVPTKLTWLNGVTFYSNNAHGNGHDRSFNGKSEHVEISYDTYKTEHHTQQRVLEESYDSKPIVSITESGSEFGHGHYQKTVEIEDTVTTDYITQQNLLEFNEDNTLPPSISGHAQGTIEEIEDTMKTDYITEQNLIEFEEELHIERGAHENMIFEEDTNDDKPFIKTGAHEPIEINENSISKESGKTKGVIIEEESNPNHNTPQQPKEEMPEKPQPPMSPNGESPKIKHNIIPKKENNKGIVDIHGKGNKTPQNKPNMSDLSKDNNQRPSMSGHHKTKDRHASITISHTNHRAEQRPTLPETGHSSAQHSYIIGTVLSIFGFTFLVRRKCEKRH</sequence>
<dbReference type="InterPro" id="IPR008966">
    <property type="entry name" value="Adhesion_dom_sf"/>
</dbReference>
<dbReference type="InterPro" id="IPR005877">
    <property type="entry name" value="YSIRK_signal_dom"/>
</dbReference>
<evidence type="ECO:0000256" key="1">
    <source>
        <dbReference type="ARBA" id="ARBA00004168"/>
    </source>
</evidence>
<feature type="region of interest" description="Disordered" evidence="6">
    <location>
        <begin position="605"/>
        <end position="754"/>
    </location>
</feature>
<evidence type="ECO:0000259" key="9">
    <source>
        <dbReference type="Pfam" id="PF10425"/>
    </source>
</evidence>
<dbReference type="SUPFAM" id="SSF49401">
    <property type="entry name" value="Bacterial adhesins"/>
    <property type="match status" value="2"/>
</dbReference>
<keyword evidence="7" id="KW-0812">Transmembrane</keyword>
<feature type="domain" description="SDR-like Ig" evidence="10">
    <location>
        <begin position="183"/>
        <end position="280"/>
    </location>
</feature>
<feature type="domain" description="YSIRK Gram-positive signal peptide" evidence="8">
    <location>
        <begin position="16"/>
        <end position="40"/>
    </location>
</feature>
<evidence type="ECO:0000313" key="12">
    <source>
        <dbReference type="Proteomes" id="UP000285625"/>
    </source>
</evidence>
<dbReference type="Gene3D" id="2.60.40.1280">
    <property type="match status" value="1"/>
</dbReference>
<dbReference type="Pfam" id="PF10425">
    <property type="entry name" value="SdrG_C_C"/>
    <property type="match status" value="1"/>
</dbReference>
<gene>
    <name evidence="11" type="ORF">BUZ57_11860</name>
</gene>
<dbReference type="NCBIfam" id="TIGR01168">
    <property type="entry name" value="YSIRK_signal"/>
    <property type="match status" value="1"/>
</dbReference>
<keyword evidence="4" id="KW-0732">Signal</keyword>
<feature type="compositionally biased region" description="Polar residues" evidence="6">
    <location>
        <begin position="698"/>
        <end position="708"/>
    </location>
</feature>
<evidence type="ECO:0000256" key="2">
    <source>
        <dbReference type="ARBA" id="ARBA00022512"/>
    </source>
</evidence>
<dbReference type="NCBIfam" id="TIGR01167">
    <property type="entry name" value="LPXTG_anchor"/>
    <property type="match status" value="1"/>
</dbReference>
<keyword evidence="5" id="KW-0572">Peptidoglycan-anchor</keyword>
<dbReference type="STRING" id="1284.SHYC_05470"/>
<dbReference type="Proteomes" id="UP000285625">
    <property type="component" value="Unassembled WGS sequence"/>
</dbReference>
<evidence type="ECO:0000256" key="6">
    <source>
        <dbReference type="SAM" id="MobiDB-lite"/>
    </source>
</evidence>
<dbReference type="InterPro" id="IPR011252">
    <property type="entry name" value="Fibrogen-bd_dom1"/>
</dbReference>
<evidence type="ECO:0000256" key="4">
    <source>
        <dbReference type="ARBA" id="ARBA00022729"/>
    </source>
</evidence>
<feature type="compositionally biased region" description="Basic and acidic residues" evidence="6">
    <location>
        <begin position="681"/>
        <end position="694"/>
    </location>
</feature>
<organism evidence="11 12">
    <name type="scientific">Staphylococcus hyicus</name>
    <dbReference type="NCBI Taxonomy" id="1284"/>
    <lineage>
        <taxon>Bacteria</taxon>
        <taxon>Bacillati</taxon>
        <taxon>Bacillota</taxon>
        <taxon>Bacilli</taxon>
        <taxon>Bacillales</taxon>
        <taxon>Staphylococcaceae</taxon>
        <taxon>Staphylococcus</taxon>
    </lineage>
</organism>
<keyword evidence="3" id="KW-0964">Secreted</keyword>
<keyword evidence="7" id="KW-0472">Membrane</keyword>
<dbReference type="InterPro" id="IPR041171">
    <property type="entry name" value="SDR_Ig"/>
</dbReference>
<evidence type="ECO:0000259" key="8">
    <source>
        <dbReference type="Pfam" id="PF04650"/>
    </source>
</evidence>
<proteinExistence type="predicted"/>
<comment type="subcellular location">
    <subcellularLocation>
        <location evidence="1">Secreted</location>
        <location evidence="1">Cell wall</location>
        <topology evidence="1">Peptidoglycan-anchor</topology>
    </subcellularLocation>
</comment>